<evidence type="ECO:0000256" key="1">
    <source>
        <dbReference type="ARBA" id="ARBA00022553"/>
    </source>
</evidence>
<reference evidence="4 5" key="1">
    <citation type="submission" date="2017-01" db="EMBL/GenBank/DDBJ databases">
        <title>Complete genome of Tateyamaria omphalii DOK1-4 isolated from seawater in Dokdo.</title>
        <authorList>
            <person name="Kim J.H."/>
            <person name="Chi W.-J."/>
        </authorList>
    </citation>
    <scope>NUCLEOTIDE SEQUENCE [LARGE SCALE GENOMIC DNA]</scope>
    <source>
        <strain evidence="4 5">DOK1-4</strain>
    </source>
</reference>
<proteinExistence type="predicted"/>
<dbReference type="PANTHER" id="PTHR44591">
    <property type="entry name" value="STRESS RESPONSE REGULATOR PROTEIN 1"/>
    <property type="match status" value="1"/>
</dbReference>
<dbReference type="Gene3D" id="3.40.50.2300">
    <property type="match status" value="1"/>
</dbReference>
<dbReference type="EMBL" id="CP019312">
    <property type="protein sequence ID" value="APX11134.1"/>
    <property type="molecule type" value="Genomic_DNA"/>
</dbReference>
<evidence type="ECO:0000313" key="5">
    <source>
        <dbReference type="Proteomes" id="UP000186336"/>
    </source>
</evidence>
<dbReference type="STRING" id="299262.BWR18_05090"/>
<evidence type="ECO:0000256" key="2">
    <source>
        <dbReference type="PROSITE-ProRule" id="PRU00169"/>
    </source>
</evidence>
<evidence type="ECO:0000313" key="4">
    <source>
        <dbReference type="EMBL" id="APX11134.1"/>
    </source>
</evidence>
<accession>A0A1P8MSX3</accession>
<feature type="modified residue" description="4-aspartylphosphate" evidence="2">
    <location>
        <position position="52"/>
    </location>
</feature>
<protein>
    <recommendedName>
        <fullName evidence="3">Response regulatory domain-containing protein</fullName>
    </recommendedName>
</protein>
<dbReference type="InterPro" id="IPR050595">
    <property type="entry name" value="Bact_response_regulator"/>
</dbReference>
<dbReference type="RefSeq" id="WP_076626999.1">
    <property type="nucleotide sequence ID" value="NZ_CP019312.1"/>
</dbReference>
<dbReference type="PANTHER" id="PTHR44591:SF3">
    <property type="entry name" value="RESPONSE REGULATORY DOMAIN-CONTAINING PROTEIN"/>
    <property type="match status" value="1"/>
</dbReference>
<dbReference type="AlphaFoldDB" id="A0A1P8MSX3"/>
<dbReference type="SMART" id="SM00448">
    <property type="entry name" value="REC"/>
    <property type="match status" value="1"/>
</dbReference>
<name>A0A1P8MSX3_9RHOB</name>
<sequence length="128" mass="13827">MAVVLVLEDDPSLQFTFSEALEGAGHEVHIASDNEQAMNELRRCNPDVLLLDLMVDGGLSTDVANYAGYSAPDAEVIYVTGSGLFAKGELFTMTRNARMVLRKPVDLRELITMVGHVAPESVAMTITA</sequence>
<dbReference type="PROSITE" id="PS50110">
    <property type="entry name" value="RESPONSE_REGULATORY"/>
    <property type="match status" value="1"/>
</dbReference>
<evidence type="ECO:0000259" key="3">
    <source>
        <dbReference type="PROSITE" id="PS50110"/>
    </source>
</evidence>
<keyword evidence="1 2" id="KW-0597">Phosphoprotein</keyword>
<gene>
    <name evidence="4" type="ORF">BWR18_05090</name>
</gene>
<dbReference type="SUPFAM" id="SSF52172">
    <property type="entry name" value="CheY-like"/>
    <property type="match status" value="1"/>
</dbReference>
<dbReference type="GO" id="GO:0000160">
    <property type="term" value="P:phosphorelay signal transduction system"/>
    <property type="evidence" value="ECO:0007669"/>
    <property type="project" value="InterPro"/>
</dbReference>
<dbReference type="OrthoDB" id="9802155at2"/>
<dbReference type="KEGG" id="tom:BWR18_05090"/>
<dbReference type="Proteomes" id="UP000186336">
    <property type="component" value="Chromosome"/>
</dbReference>
<keyword evidence="5" id="KW-1185">Reference proteome</keyword>
<organism evidence="4 5">
    <name type="scientific">Tateyamaria omphalii</name>
    <dbReference type="NCBI Taxonomy" id="299262"/>
    <lineage>
        <taxon>Bacteria</taxon>
        <taxon>Pseudomonadati</taxon>
        <taxon>Pseudomonadota</taxon>
        <taxon>Alphaproteobacteria</taxon>
        <taxon>Rhodobacterales</taxon>
        <taxon>Roseobacteraceae</taxon>
        <taxon>Tateyamaria</taxon>
    </lineage>
</organism>
<dbReference type="InterPro" id="IPR011006">
    <property type="entry name" value="CheY-like_superfamily"/>
</dbReference>
<dbReference type="Pfam" id="PF00072">
    <property type="entry name" value="Response_reg"/>
    <property type="match status" value="1"/>
</dbReference>
<dbReference type="InterPro" id="IPR001789">
    <property type="entry name" value="Sig_transdc_resp-reg_receiver"/>
</dbReference>
<feature type="domain" description="Response regulatory" evidence="3">
    <location>
        <begin position="3"/>
        <end position="118"/>
    </location>
</feature>